<keyword evidence="2" id="KW-0813">Transport</keyword>
<evidence type="ECO:0000256" key="2">
    <source>
        <dbReference type="ARBA" id="ARBA00022448"/>
    </source>
</evidence>
<dbReference type="EMBL" id="SRSD01000002">
    <property type="protein sequence ID" value="KAA0894295.1"/>
    <property type="molecule type" value="Genomic_DNA"/>
</dbReference>
<dbReference type="Proteomes" id="UP000324298">
    <property type="component" value="Unassembled WGS sequence"/>
</dbReference>
<accession>A0A5A9XP24</accession>
<proteinExistence type="inferred from homology"/>
<name>A0A5A9XP24_9BACT</name>
<protein>
    <submittedName>
        <fullName evidence="5">Outer membrane porin, OprD family</fullName>
    </submittedName>
</protein>
<evidence type="ECO:0000256" key="3">
    <source>
        <dbReference type="ARBA" id="ARBA00022729"/>
    </source>
</evidence>
<dbReference type="GO" id="GO:0015288">
    <property type="term" value="F:porin activity"/>
    <property type="evidence" value="ECO:0007669"/>
    <property type="project" value="TreeGrafter"/>
</dbReference>
<comment type="caution">
    <text evidence="5">The sequence shown here is derived from an EMBL/GenBank/DDBJ whole genome shotgun (WGS) entry which is preliminary data.</text>
</comment>
<evidence type="ECO:0000313" key="6">
    <source>
        <dbReference type="Proteomes" id="UP000324298"/>
    </source>
</evidence>
<gene>
    <name evidence="5" type="ORF">ET418_04910</name>
</gene>
<feature type="chain" id="PRO_5022805460" evidence="4">
    <location>
        <begin position="22"/>
        <end position="408"/>
    </location>
</feature>
<dbReference type="Gene3D" id="2.40.160.10">
    <property type="entry name" value="Porin"/>
    <property type="match status" value="1"/>
</dbReference>
<keyword evidence="3 4" id="KW-0732">Signal</keyword>
<dbReference type="RefSeq" id="WP_149306452.1">
    <property type="nucleotide sequence ID" value="NZ_SRSD01000002.1"/>
</dbReference>
<evidence type="ECO:0000256" key="4">
    <source>
        <dbReference type="SAM" id="SignalP"/>
    </source>
</evidence>
<dbReference type="InterPro" id="IPR023614">
    <property type="entry name" value="Porin_dom_sf"/>
</dbReference>
<keyword evidence="6" id="KW-1185">Reference proteome</keyword>
<dbReference type="GO" id="GO:0016020">
    <property type="term" value="C:membrane"/>
    <property type="evidence" value="ECO:0007669"/>
    <property type="project" value="InterPro"/>
</dbReference>
<sequence>MRSKVSLFLVAASVFATQAFAADTIKEMFTQGTIDGSLRYYLYDLKTKDAKDAGDSVFAAILGYKTAPLKGISLAGTFASANDVATSNTWDNYVMLQSSGENRHKSFTKLLEYYAQGEWFDTTIRYGAQQIYTPLMNMDYCRILPKTYSGLTLVNRSIKDLELHAYYIDGFSGWTDSGFYDIVKSVDSSAKDKPLLVGGARYNTQLGPVNLGAEGWYYHMNDVVDTGYLRTRFGKDIGDYHLYFMPSVMVQKSNGENLGGKFDTYEYGFETGVEAYGVKVQGFYAKTGPDAQFTPWGFGKIVMQQFLVSGWHGKQDAYGALVGYDLGRVGVPGLSTYIWYNRYEAPGSRSSEIDYNVQYELKKTFNSALDGLKFEVGYAMVDNAYSADQNELRVRMTYPFSMGGGGKN</sequence>
<dbReference type="PANTHER" id="PTHR34596">
    <property type="entry name" value="CHITOPORIN"/>
    <property type="match status" value="1"/>
</dbReference>
<feature type="signal peptide" evidence="4">
    <location>
        <begin position="1"/>
        <end position="21"/>
    </location>
</feature>
<evidence type="ECO:0000256" key="1">
    <source>
        <dbReference type="ARBA" id="ARBA00009075"/>
    </source>
</evidence>
<dbReference type="OrthoDB" id="9125at2"/>
<evidence type="ECO:0000313" key="5">
    <source>
        <dbReference type="EMBL" id="KAA0894295.1"/>
    </source>
</evidence>
<dbReference type="InterPro" id="IPR005318">
    <property type="entry name" value="OM_porin_bac"/>
</dbReference>
<dbReference type="PANTHER" id="PTHR34596:SF2">
    <property type="entry name" value="CHITOPORIN"/>
    <property type="match status" value="1"/>
</dbReference>
<dbReference type="Pfam" id="PF03573">
    <property type="entry name" value="OprD"/>
    <property type="match status" value="1"/>
</dbReference>
<organism evidence="5 6">
    <name type="scientific">Oryzomonas rubra</name>
    <dbReference type="NCBI Taxonomy" id="2509454"/>
    <lineage>
        <taxon>Bacteria</taxon>
        <taxon>Pseudomonadati</taxon>
        <taxon>Thermodesulfobacteriota</taxon>
        <taxon>Desulfuromonadia</taxon>
        <taxon>Geobacterales</taxon>
        <taxon>Geobacteraceae</taxon>
        <taxon>Oryzomonas</taxon>
    </lineage>
</organism>
<comment type="similarity">
    <text evidence="1">Belongs to the outer membrane porin (Opr) (TC 1.B.25) family.</text>
</comment>
<dbReference type="AlphaFoldDB" id="A0A5A9XP24"/>
<reference evidence="5 6" key="1">
    <citation type="submission" date="2019-04" db="EMBL/GenBank/DDBJ databases">
        <title>Geobacter ruber sp. nov., ferric-reducing bacteria isolated from paddy soil.</title>
        <authorList>
            <person name="Xu Z."/>
            <person name="Masuda Y."/>
            <person name="Itoh H."/>
            <person name="Senoo K."/>
        </authorList>
    </citation>
    <scope>NUCLEOTIDE SEQUENCE [LARGE SCALE GENOMIC DNA]</scope>
    <source>
        <strain evidence="5 6">Red88</strain>
    </source>
</reference>